<dbReference type="SUPFAM" id="SSF82171">
    <property type="entry name" value="DPP6 N-terminal domain-like"/>
    <property type="match status" value="1"/>
</dbReference>
<sequence length="975" mass="105543">MRNIISNFFIARSARRIPQIIQIPLLVAAVSLLASCDGTETGSDPGIQTFPVVYVKRTIQVDNQGDFIQPDLRRPTASAPGGDIYIKSRATVSAPAVNLTAAITNLQGDVKDLDVSSDGKTLVFSLLTEDLTPNDNSDNPKWDIYTYSLETGIVSRVIPSDIIAGEGDDIAPYFLPNNNKIVFSSNRQKQSRAVLLNEKLNVSKPQFSAQDEDNREKALVLHVMDADGSNIEQISFNQSHDLDPVVLSNGRILFSRWDNMNRNDAINLYTILQDGSDLQPYYGTHDESHAIPNVSNNSLQFIKPREMPDGRIMLLQLPFSGTFAGGEIVAIDAENFVDLNQPTTANMGAVSASAVQKVTVGSLKFDGSPAAGGRYSSFYPLNDGTSRILVSKGLCQIEIDTSGGTATPPTLEPRPCLEPYLSDPTANETYPSYGIWLYDSSELTEKPVEIVESGKFLSDAVVMRPYLRATVDLGKSDTDPNFDLTLESEDVGLLNIRSIYDLGVGDGVFNGCFFNECLPTATITAINNAVTALPGSTNFTPQQRTAAFIRLMGDPALVPANDLPARFIRIVKAVGLPNRRDPDLANPPDLTGRAFGRGGRRLGMKEVVGYSPIQPDGSIIVKVPANIAFYFEILDKDARRIGPRHENWLQVKAGDTLKCTGCHSHPGGTNPPLALPHGRINAEAAALNSGAPADGFNYPNTQDPATTAPYFANAGDTMAEVLSRAQGAQSVTTSITPSVNIEFRDFWTDPLTLTPTASFSSVYTGISTAEVSSLTTPSPNVAACEANWDSTCRTVINYQEHIQPIWEVDRAVNTCTSCHAPVNGASAAMVPAAQLDLTATDPSDEENQHIESYRELFFNDNFQELNGNTLVDTLITRPAVDENGNPVLDQNGVQLTEQVPDPSLRLSPSMSANGARVSYFMEKMTGVELDAGRTISGTTNHVGMLTRAELRLISEYLDIGGQYFNNPFDPAAPSN</sequence>
<reference evidence="2" key="1">
    <citation type="submission" date="2018-06" db="EMBL/GenBank/DDBJ databases">
        <authorList>
            <person name="Zhirakovskaya E."/>
        </authorList>
    </citation>
    <scope>NUCLEOTIDE SEQUENCE</scope>
</reference>
<evidence type="ECO:0000259" key="1">
    <source>
        <dbReference type="Pfam" id="PF18582"/>
    </source>
</evidence>
<evidence type="ECO:0000313" key="2">
    <source>
        <dbReference type="EMBL" id="VAW69830.1"/>
    </source>
</evidence>
<dbReference type="Gene3D" id="2.120.10.30">
    <property type="entry name" value="TolB, C-terminal domain"/>
    <property type="match status" value="1"/>
</dbReference>
<feature type="domain" description="Hydrazine synthase alpha subunit middle" evidence="1">
    <location>
        <begin position="600"/>
        <end position="663"/>
    </location>
</feature>
<dbReference type="InterPro" id="IPR040698">
    <property type="entry name" value="HZS_alpha_mid"/>
</dbReference>
<organism evidence="2">
    <name type="scientific">hydrothermal vent metagenome</name>
    <dbReference type="NCBI Taxonomy" id="652676"/>
    <lineage>
        <taxon>unclassified sequences</taxon>
        <taxon>metagenomes</taxon>
        <taxon>ecological metagenomes</taxon>
    </lineage>
</organism>
<dbReference type="Pfam" id="PF07676">
    <property type="entry name" value="PD40"/>
    <property type="match status" value="1"/>
</dbReference>
<dbReference type="AlphaFoldDB" id="A0A3B0XYR6"/>
<dbReference type="Pfam" id="PF18582">
    <property type="entry name" value="HZS_alpha"/>
    <property type="match status" value="1"/>
</dbReference>
<accession>A0A3B0XYR6</accession>
<gene>
    <name evidence="2" type="ORF">MNBD_GAMMA09-2485</name>
</gene>
<dbReference type="InterPro" id="IPR011042">
    <property type="entry name" value="6-blade_b-propeller_TolB-like"/>
</dbReference>
<proteinExistence type="predicted"/>
<name>A0A3B0XYR6_9ZZZZ</name>
<protein>
    <recommendedName>
        <fullName evidence="1">Hydrazine synthase alpha subunit middle domain-containing protein</fullName>
    </recommendedName>
</protein>
<dbReference type="InterPro" id="IPR011659">
    <property type="entry name" value="WD40"/>
</dbReference>
<dbReference type="EMBL" id="UOFI01000178">
    <property type="protein sequence ID" value="VAW69830.1"/>
    <property type="molecule type" value="Genomic_DNA"/>
</dbReference>